<accession>A0A0S4J1U8</accession>
<proteinExistence type="predicted"/>
<name>A0A0S4J1U8_BODSA</name>
<evidence type="ECO:0008006" key="4">
    <source>
        <dbReference type="Google" id="ProtNLM"/>
    </source>
</evidence>
<organism evidence="2 3">
    <name type="scientific">Bodo saltans</name>
    <name type="common">Flagellated protozoan</name>
    <dbReference type="NCBI Taxonomy" id="75058"/>
    <lineage>
        <taxon>Eukaryota</taxon>
        <taxon>Discoba</taxon>
        <taxon>Euglenozoa</taxon>
        <taxon>Kinetoplastea</taxon>
        <taxon>Metakinetoplastina</taxon>
        <taxon>Eubodonida</taxon>
        <taxon>Bodonidae</taxon>
        <taxon>Bodo</taxon>
    </lineage>
</organism>
<reference evidence="3" key="1">
    <citation type="submission" date="2015-09" db="EMBL/GenBank/DDBJ databases">
        <authorList>
            <consortium name="Pathogen Informatics"/>
        </authorList>
    </citation>
    <scope>NUCLEOTIDE SEQUENCE [LARGE SCALE GENOMIC DNA]</scope>
    <source>
        <strain evidence="3">Lake Konstanz</strain>
    </source>
</reference>
<feature type="signal peptide" evidence="1">
    <location>
        <begin position="1"/>
        <end position="37"/>
    </location>
</feature>
<evidence type="ECO:0000313" key="3">
    <source>
        <dbReference type="Proteomes" id="UP000051952"/>
    </source>
</evidence>
<evidence type="ECO:0000256" key="1">
    <source>
        <dbReference type="SAM" id="SignalP"/>
    </source>
</evidence>
<feature type="non-terminal residue" evidence="2">
    <location>
        <position position="740"/>
    </location>
</feature>
<dbReference type="PROSITE" id="PS51257">
    <property type="entry name" value="PROKAR_LIPOPROTEIN"/>
    <property type="match status" value="1"/>
</dbReference>
<evidence type="ECO:0000313" key="2">
    <source>
        <dbReference type="EMBL" id="CUG55984.1"/>
    </source>
</evidence>
<dbReference type="AlphaFoldDB" id="A0A0S4J1U8"/>
<keyword evidence="1" id="KW-0732">Signal</keyword>
<sequence>MYEAEKGHIVTVSLPHALMSCLLQVLILSLWTETVSGTTPLLPLSTDSTTGGNSATAPAQLMEVDCNAVSYYTIMNATSIVRFNNCSHQILVYFGVCGEDADRLLRIEVVGGITVPIFRLTGNCGVWGSVLGNMSFLIRGVMMLYNDGERARAAGSVFSSEDFGNPLQQTLLAFSGVTSMQLVVRDSRLTFVCSFCTELLFSSIVETTNVIVDVTNSSLLAWSNAPSLMFVGSVGVNYNVSVNFLDSTLMCVVQYQNQSANASFGIVQIRSLLSLIAVTVQRCNVHWDAVTIVFSSVTVVLLTLGSIQEARVSIAASNFSVRVSRSFQATTFSLCGSIDDLAVQLHDCTFDVILNMTDETLTSVASWIQPGIYLIGVGSNVLTINVDILVSRVRLMLTVDERSLSNPLPAPITVATVGAHSIVVIANSSVNNATISIVAIACSIEEIGSLSIAPFVSTVPFGFSFATATCSLVFSFGGGSQHVKLTVVSSSLTVTRRLDNDNLIFASSSVLSGIFVRTTAAIAMFSTLKYSSVSIFNTTVATNSVAYSTSGTVAVWNTVGVLCQATIRNFIAADAGAALSLLSSLIDGAVFINDSTIVIANSATTMQSSSLSFFDFLLSLAALSNLKNTTVTVMNSSVSSSGADSLSPMLRSSECVAVTFVIPSSTWSSGTITSQNTSVTFPTPSFLCASFEATLESVHHNIIAVSLRGNSASEVGSDTFRLAPLSNKFTTTLQLRNVSV</sequence>
<feature type="chain" id="PRO_5006621783" description="Membrane-associated protein" evidence="1">
    <location>
        <begin position="38"/>
        <end position="740"/>
    </location>
</feature>
<keyword evidence="3" id="KW-1185">Reference proteome</keyword>
<protein>
    <recommendedName>
        <fullName evidence="4">Membrane-associated protein</fullName>
    </recommendedName>
</protein>
<gene>
    <name evidence="2" type="ORF">BSAL_81325</name>
</gene>
<dbReference type="VEuPathDB" id="TriTrypDB:BSAL_14965"/>
<dbReference type="Proteomes" id="UP000051952">
    <property type="component" value="Unassembled WGS sequence"/>
</dbReference>
<dbReference type="EMBL" id="CYKH01000873">
    <property type="protein sequence ID" value="CUG55984.1"/>
    <property type="molecule type" value="Genomic_DNA"/>
</dbReference>